<dbReference type="InterPro" id="IPR011009">
    <property type="entry name" value="Kinase-like_dom_sf"/>
</dbReference>
<dbReference type="GO" id="GO:0005524">
    <property type="term" value="F:ATP binding"/>
    <property type="evidence" value="ECO:0007669"/>
    <property type="project" value="InterPro"/>
</dbReference>
<keyword evidence="2" id="KW-0808">Transferase</keyword>
<protein>
    <submittedName>
        <fullName evidence="2">Protein kinase family protein</fullName>
    </submittedName>
</protein>
<keyword evidence="3" id="KW-1185">Reference proteome</keyword>
<dbReference type="AlphaFoldDB" id="A0A6M0Q728"/>
<sequence length="209" mass="24245">MKSFDELAASVMFTQVKGMTKLIKYDPSLDFIGEGRSAVVFRIQSSDYALKVFFPNQEQTAIEEAEIYQQLQTISYFPTIYGSGHNYIVIDYIEGITLFDCLRSGIRISPEHIQEADHALAAARESGLNPSDIHLKNIMITKTGEIKLIDVARFRQIKNCSQWDDIKLAYFRFYKRIYSPKGIPDYFLNMISNLYKKPVVQKWFAHFYH</sequence>
<evidence type="ECO:0000313" key="3">
    <source>
        <dbReference type="Proteomes" id="UP000481043"/>
    </source>
</evidence>
<organism evidence="2 3">
    <name type="scientific">Bacillus mesophilus</name>
    <dbReference type="NCBI Taxonomy" id="1808955"/>
    <lineage>
        <taxon>Bacteria</taxon>
        <taxon>Bacillati</taxon>
        <taxon>Bacillota</taxon>
        <taxon>Bacilli</taxon>
        <taxon>Bacillales</taxon>
        <taxon>Bacillaceae</taxon>
        <taxon>Bacillus</taxon>
    </lineage>
</organism>
<dbReference type="GO" id="GO:0004672">
    <property type="term" value="F:protein kinase activity"/>
    <property type="evidence" value="ECO:0007669"/>
    <property type="project" value="InterPro"/>
</dbReference>
<keyword evidence="2" id="KW-0418">Kinase</keyword>
<dbReference type="RefSeq" id="WP_163179629.1">
    <property type="nucleotide sequence ID" value="NZ_JAAIWM010000003.1"/>
</dbReference>
<evidence type="ECO:0000259" key="1">
    <source>
        <dbReference type="PROSITE" id="PS50011"/>
    </source>
</evidence>
<name>A0A6M0Q728_9BACI</name>
<dbReference type="Gene3D" id="1.10.510.10">
    <property type="entry name" value="Transferase(Phosphotransferase) domain 1"/>
    <property type="match status" value="1"/>
</dbReference>
<dbReference type="PROSITE" id="PS50011">
    <property type="entry name" value="PROTEIN_KINASE_DOM"/>
    <property type="match status" value="1"/>
</dbReference>
<dbReference type="PANTHER" id="PTHR37171">
    <property type="entry name" value="SERINE/THREONINE-PROTEIN KINASE YRZF-RELATED"/>
    <property type="match status" value="1"/>
</dbReference>
<dbReference type="EMBL" id="JAAIWM010000003">
    <property type="protein sequence ID" value="NEY72166.1"/>
    <property type="molecule type" value="Genomic_DNA"/>
</dbReference>
<dbReference type="Pfam" id="PF00069">
    <property type="entry name" value="Pkinase"/>
    <property type="match status" value="1"/>
</dbReference>
<gene>
    <name evidence="2" type="ORF">G4D63_10555</name>
</gene>
<accession>A0A6M0Q728</accession>
<dbReference type="SMART" id="SM00220">
    <property type="entry name" value="S_TKc"/>
    <property type="match status" value="1"/>
</dbReference>
<dbReference type="Proteomes" id="UP000481043">
    <property type="component" value="Unassembled WGS sequence"/>
</dbReference>
<evidence type="ECO:0000313" key="2">
    <source>
        <dbReference type="EMBL" id="NEY72166.1"/>
    </source>
</evidence>
<comment type="caution">
    <text evidence="2">The sequence shown here is derived from an EMBL/GenBank/DDBJ whole genome shotgun (WGS) entry which is preliminary data.</text>
</comment>
<reference evidence="2 3" key="1">
    <citation type="submission" date="2020-02" db="EMBL/GenBank/DDBJ databases">
        <title>Bacillus aquiflavi sp. nov., isolated from yellow water of strong flavor Chinese baijiu in Yibin region of China.</title>
        <authorList>
            <person name="Xie J."/>
        </authorList>
    </citation>
    <scope>NUCLEOTIDE SEQUENCE [LARGE SCALE GENOMIC DNA]</scope>
    <source>
        <strain evidence="2 3">SA4</strain>
    </source>
</reference>
<proteinExistence type="predicted"/>
<dbReference type="InterPro" id="IPR052396">
    <property type="entry name" value="Meiotic_Drive_Suppr_Kinase"/>
</dbReference>
<dbReference type="SUPFAM" id="SSF56112">
    <property type="entry name" value="Protein kinase-like (PK-like)"/>
    <property type="match status" value="1"/>
</dbReference>
<feature type="domain" description="Protein kinase" evidence="1">
    <location>
        <begin position="26"/>
        <end position="209"/>
    </location>
</feature>
<dbReference type="InterPro" id="IPR000719">
    <property type="entry name" value="Prot_kinase_dom"/>
</dbReference>
<dbReference type="PANTHER" id="PTHR37171:SF1">
    <property type="entry name" value="SERINE_THREONINE-PROTEIN KINASE YRZF-RELATED"/>
    <property type="match status" value="1"/>
</dbReference>